<evidence type="ECO:0000256" key="1">
    <source>
        <dbReference type="SAM" id="SignalP"/>
    </source>
</evidence>
<feature type="chain" id="PRO_5042123267" evidence="1">
    <location>
        <begin position="19"/>
        <end position="207"/>
    </location>
</feature>
<keyword evidence="3" id="KW-1185">Reference proteome</keyword>
<reference evidence="2" key="2">
    <citation type="submission" date="2023-06" db="EMBL/GenBank/DDBJ databases">
        <authorList>
            <consortium name="Lawrence Berkeley National Laboratory"/>
            <person name="Haridas S."/>
            <person name="Hensen N."/>
            <person name="Bonometti L."/>
            <person name="Westerberg I."/>
            <person name="Brannstrom I.O."/>
            <person name="Guillou S."/>
            <person name="Cros-Aarteil S."/>
            <person name="Calhoun S."/>
            <person name="Kuo A."/>
            <person name="Mondo S."/>
            <person name="Pangilinan J."/>
            <person name="Riley R."/>
            <person name="LaButti K."/>
            <person name="Andreopoulos B."/>
            <person name="Lipzen A."/>
            <person name="Chen C."/>
            <person name="Yanf M."/>
            <person name="Daum C."/>
            <person name="Ng V."/>
            <person name="Clum A."/>
            <person name="Steindorff A."/>
            <person name="Ohm R."/>
            <person name="Martin F."/>
            <person name="Silar P."/>
            <person name="Natvig D."/>
            <person name="Lalanne C."/>
            <person name="Gautier V."/>
            <person name="Ament-velasquez S.L."/>
            <person name="Kruys A."/>
            <person name="Hutchinson M.I."/>
            <person name="Powell A.J."/>
            <person name="Barry K."/>
            <person name="Miller A.N."/>
            <person name="Grigoriev I.V."/>
            <person name="Debuchy R."/>
            <person name="Gladieux P."/>
            <person name="Thoren M.H."/>
            <person name="Johannesson H."/>
        </authorList>
    </citation>
    <scope>NUCLEOTIDE SEQUENCE</scope>
    <source>
        <strain evidence="2">CBS 232.78</strain>
    </source>
</reference>
<reference evidence="2" key="1">
    <citation type="journal article" date="2023" name="Mol. Phylogenet. Evol.">
        <title>Genome-scale phylogeny and comparative genomics of the fungal order Sordariales.</title>
        <authorList>
            <person name="Hensen N."/>
            <person name="Bonometti L."/>
            <person name="Westerberg I."/>
            <person name="Brannstrom I.O."/>
            <person name="Guillou S."/>
            <person name="Cros-Aarteil S."/>
            <person name="Calhoun S."/>
            <person name="Haridas S."/>
            <person name="Kuo A."/>
            <person name="Mondo S."/>
            <person name="Pangilinan J."/>
            <person name="Riley R."/>
            <person name="LaButti K."/>
            <person name="Andreopoulos B."/>
            <person name="Lipzen A."/>
            <person name="Chen C."/>
            <person name="Yan M."/>
            <person name="Daum C."/>
            <person name="Ng V."/>
            <person name="Clum A."/>
            <person name="Steindorff A."/>
            <person name="Ohm R.A."/>
            <person name="Martin F."/>
            <person name="Silar P."/>
            <person name="Natvig D.O."/>
            <person name="Lalanne C."/>
            <person name="Gautier V."/>
            <person name="Ament-Velasquez S.L."/>
            <person name="Kruys A."/>
            <person name="Hutchinson M.I."/>
            <person name="Powell A.J."/>
            <person name="Barry K."/>
            <person name="Miller A.N."/>
            <person name="Grigoriev I.V."/>
            <person name="Debuchy R."/>
            <person name="Gladieux P."/>
            <person name="Hiltunen Thoren M."/>
            <person name="Johannesson H."/>
        </authorList>
    </citation>
    <scope>NUCLEOTIDE SEQUENCE</scope>
    <source>
        <strain evidence="2">CBS 232.78</strain>
    </source>
</reference>
<organism evidence="2 3">
    <name type="scientific">Podospora didyma</name>
    <dbReference type="NCBI Taxonomy" id="330526"/>
    <lineage>
        <taxon>Eukaryota</taxon>
        <taxon>Fungi</taxon>
        <taxon>Dikarya</taxon>
        <taxon>Ascomycota</taxon>
        <taxon>Pezizomycotina</taxon>
        <taxon>Sordariomycetes</taxon>
        <taxon>Sordariomycetidae</taxon>
        <taxon>Sordariales</taxon>
        <taxon>Podosporaceae</taxon>
        <taxon>Podospora</taxon>
    </lineage>
</organism>
<dbReference type="EMBL" id="JAULSW010000010">
    <property type="protein sequence ID" value="KAK3368496.1"/>
    <property type="molecule type" value="Genomic_DNA"/>
</dbReference>
<protein>
    <submittedName>
        <fullName evidence="2">Uncharacterized protein</fullName>
    </submittedName>
</protein>
<sequence length="207" mass="22529">MISPTLLVLLGTLGTAQATDYFFRFVGGNTVTNGQRLRFNVSFPIISPGVTPAPYNPDDHFARIYNNASVSPSTLYVVPTNPHPPPVPGYYGLSGAEGVPDAYRLIQSYHPSDEGTPFLYQDWKLEPSCSGNGTVLLRYGKDPHGEKRWIAVKETTNSGVEKWVPWYVKPTAANIANLTAWDYDIADLELVVTTGQVASNAPGGVIE</sequence>
<evidence type="ECO:0000313" key="3">
    <source>
        <dbReference type="Proteomes" id="UP001285441"/>
    </source>
</evidence>
<gene>
    <name evidence="2" type="ORF">B0H63DRAFT_565174</name>
</gene>
<feature type="signal peptide" evidence="1">
    <location>
        <begin position="1"/>
        <end position="18"/>
    </location>
</feature>
<proteinExistence type="predicted"/>
<keyword evidence="1" id="KW-0732">Signal</keyword>
<evidence type="ECO:0000313" key="2">
    <source>
        <dbReference type="EMBL" id="KAK3368496.1"/>
    </source>
</evidence>
<dbReference type="Proteomes" id="UP001285441">
    <property type="component" value="Unassembled WGS sequence"/>
</dbReference>
<name>A0AAE0K1W7_9PEZI</name>
<comment type="caution">
    <text evidence="2">The sequence shown here is derived from an EMBL/GenBank/DDBJ whole genome shotgun (WGS) entry which is preliminary data.</text>
</comment>
<dbReference type="AlphaFoldDB" id="A0AAE0K1W7"/>
<accession>A0AAE0K1W7</accession>